<evidence type="ECO:0000256" key="1">
    <source>
        <dbReference type="ARBA" id="ARBA00004496"/>
    </source>
</evidence>
<comment type="subcellular location">
    <subcellularLocation>
        <location evidence="1">Cytoplasm</location>
    </subcellularLocation>
</comment>
<dbReference type="Pfam" id="PF03572">
    <property type="entry name" value="Peptidase_S41"/>
    <property type="match status" value="1"/>
</dbReference>
<keyword evidence="9" id="KW-1185">Reference proteome</keyword>
<dbReference type="EMBL" id="FOAF01000008">
    <property type="protein sequence ID" value="SEM16754.1"/>
    <property type="molecule type" value="Genomic_DNA"/>
</dbReference>
<dbReference type="STRING" id="407022.SAMN05661044_04427"/>
<dbReference type="InterPro" id="IPR005151">
    <property type="entry name" value="Tail-specific_protease"/>
</dbReference>
<dbReference type="PROSITE" id="PS51257">
    <property type="entry name" value="PROKAR_LIPOPROTEIN"/>
    <property type="match status" value="1"/>
</dbReference>
<dbReference type="PANTHER" id="PTHR43253">
    <property type="entry name" value="TRICORN PROTEASE HOMOLOG 2-RELATED"/>
    <property type="match status" value="1"/>
</dbReference>
<dbReference type="RefSeq" id="WP_093329086.1">
    <property type="nucleotide sequence ID" value="NZ_FOAF01000008.1"/>
</dbReference>
<dbReference type="GO" id="GO:0005737">
    <property type="term" value="C:cytoplasm"/>
    <property type="evidence" value="ECO:0007669"/>
    <property type="project" value="UniProtKB-SubCell"/>
</dbReference>
<evidence type="ECO:0000313" key="9">
    <source>
        <dbReference type="Proteomes" id="UP000199421"/>
    </source>
</evidence>
<dbReference type="AlphaFoldDB" id="A0A1H7W611"/>
<dbReference type="GO" id="GO:0006508">
    <property type="term" value="P:proteolysis"/>
    <property type="evidence" value="ECO:0007669"/>
    <property type="project" value="UniProtKB-KW"/>
</dbReference>
<dbReference type="InterPro" id="IPR029045">
    <property type="entry name" value="ClpP/crotonase-like_dom_sf"/>
</dbReference>
<keyword evidence="3" id="KW-0963">Cytoplasm</keyword>
<evidence type="ECO:0000256" key="4">
    <source>
        <dbReference type="ARBA" id="ARBA00022670"/>
    </source>
</evidence>
<dbReference type="Gene3D" id="3.30.750.44">
    <property type="match status" value="1"/>
</dbReference>
<evidence type="ECO:0000259" key="7">
    <source>
        <dbReference type="SMART" id="SM00245"/>
    </source>
</evidence>
<dbReference type="Proteomes" id="UP000199421">
    <property type="component" value="Unassembled WGS sequence"/>
</dbReference>
<comment type="similarity">
    <text evidence="2">Belongs to the peptidase S41B family.</text>
</comment>
<dbReference type="Pfam" id="PF14684">
    <property type="entry name" value="Tricorn_C1"/>
    <property type="match status" value="1"/>
</dbReference>
<evidence type="ECO:0000313" key="8">
    <source>
        <dbReference type="EMBL" id="SEM16754.1"/>
    </source>
</evidence>
<reference evidence="9" key="1">
    <citation type="submission" date="2016-10" db="EMBL/GenBank/DDBJ databases">
        <authorList>
            <person name="Varghese N."/>
            <person name="Submissions S."/>
        </authorList>
    </citation>
    <scope>NUCLEOTIDE SEQUENCE [LARGE SCALE GENOMIC DNA]</scope>
    <source>
        <strain evidence="9">DSM 18733</strain>
    </source>
</reference>
<dbReference type="InterPro" id="IPR012393">
    <property type="entry name" value="Tricorn_protease"/>
</dbReference>
<feature type="domain" description="Tail specific protease" evidence="7">
    <location>
        <begin position="162"/>
        <end position="368"/>
    </location>
</feature>
<dbReference type="InterPro" id="IPR028204">
    <property type="entry name" value="Tricorn_C1"/>
</dbReference>
<dbReference type="OrthoDB" id="5480566at2"/>
<evidence type="ECO:0000256" key="5">
    <source>
        <dbReference type="ARBA" id="ARBA00022801"/>
    </source>
</evidence>
<keyword evidence="6" id="KW-0720">Serine protease</keyword>
<proteinExistence type="inferred from homology"/>
<keyword evidence="5" id="KW-0378">Hydrolase</keyword>
<accession>A0A1H7W611</accession>
<protein>
    <submittedName>
        <fullName evidence="8">Peptidase family S41</fullName>
    </submittedName>
</protein>
<evidence type="ECO:0000256" key="3">
    <source>
        <dbReference type="ARBA" id="ARBA00022490"/>
    </source>
</evidence>
<dbReference type="SMART" id="SM00245">
    <property type="entry name" value="TSPc"/>
    <property type="match status" value="1"/>
</dbReference>
<evidence type="ECO:0000256" key="2">
    <source>
        <dbReference type="ARBA" id="ARBA00008524"/>
    </source>
</evidence>
<dbReference type="SUPFAM" id="SSF52096">
    <property type="entry name" value="ClpP/crotonase"/>
    <property type="match status" value="1"/>
</dbReference>
<sequence length="390" mass="44471">MNQFNKYILVLFVFFIMTSCRKEIPEINRPEDYVEGNFSEVFDAYWNGMNNNYVFWDIDTTNWDRVYKQYKPLFAKLNLADSIDVRTGYTYFKEMTSGLIDSHYDLSFNDSWLADSSSINPAYQRKLAKPDYHDPISVLHFYYTLPDNYLDEGWKRGFVNVGNSQYVAVAGTIDQHTLYFYFNSFNLKSLYEADGDNAVKTVEQYFFDMINNTPDIKGIILDVRGNGGGALADLNFLLGRMIDKRLDFGFTRSKQGNGRLDYSPWTPAFVTPQDSARNITAPIVMLADAWSVSMSEITTMAVKSLPNGHFVGERTWGGNGPLTANKFYNGGQFSTGFINQTYTSSLMFKYRDGKIYEGIGFPPDIEVKYDEAALEVGTDPQLEAALKLTQ</sequence>
<gene>
    <name evidence="8" type="ORF">SAMN05661044_04427</name>
</gene>
<keyword evidence="4" id="KW-0645">Protease</keyword>
<dbReference type="Gene3D" id="3.90.226.10">
    <property type="entry name" value="2-enoyl-CoA Hydratase, Chain A, domain 1"/>
    <property type="match status" value="1"/>
</dbReference>
<dbReference type="CDD" id="cd07562">
    <property type="entry name" value="Peptidase_S41_TRI"/>
    <property type="match status" value="1"/>
</dbReference>
<evidence type="ECO:0000256" key="6">
    <source>
        <dbReference type="ARBA" id="ARBA00022825"/>
    </source>
</evidence>
<dbReference type="PANTHER" id="PTHR43253:SF1">
    <property type="entry name" value="TRICORN PROTEASE HOMOLOG 2-RELATED"/>
    <property type="match status" value="1"/>
</dbReference>
<dbReference type="GO" id="GO:0008236">
    <property type="term" value="F:serine-type peptidase activity"/>
    <property type="evidence" value="ECO:0007669"/>
    <property type="project" value="UniProtKB-KW"/>
</dbReference>
<name>A0A1H7W611_OLID1</name>
<organism evidence="8 9">
    <name type="scientific">Olivibacter domesticus</name>
    <name type="common">Pseudosphingobacterium domesticum</name>
    <dbReference type="NCBI Taxonomy" id="407022"/>
    <lineage>
        <taxon>Bacteria</taxon>
        <taxon>Pseudomonadati</taxon>
        <taxon>Bacteroidota</taxon>
        <taxon>Sphingobacteriia</taxon>
        <taxon>Sphingobacteriales</taxon>
        <taxon>Sphingobacteriaceae</taxon>
        <taxon>Olivibacter</taxon>
    </lineage>
</organism>